<dbReference type="Proteomes" id="UP000076420">
    <property type="component" value="Unassembled WGS sequence"/>
</dbReference>
<protein>
    <submittedName>
        <fullName evidence="4 5">Uncharacterized protein LOC106069773</fullName>
    </submittedName>
</protein>
<dbReference type="Proteomes" id="UP001165740">
    <property type="component" value="Chromosome 18"/>
</dbReference>
<dbReference type="EnsemblMetazoa" id="BGLB035402-RA">
    <property type="protein sequence ID" value="BGLB035402-PA"/>
    <property type="gene ID" value="BGLB035402"/>
</dbReference>
<name>A0A2C9LV94_BIOGL</name>
<proteinExistence type="predicted"/>
<evidence type="ECO:0000313" key="3">
    <source>
        <dbReference type="Proteomes" id="UP001165740"/>
    </source>
</evidence>
<evidence type="ECO:0000313" key="4">
    <source>
        <dbReference type="RefSeq" id="XP_055873685.1"/>
    </source>
</evidence>
<keyword evidence="3" id="KW-1185">Reference proteome</keyword>
<reference evidence="4 5" key="2">
    <citation type="submission" date="2025-04" db="UniProtKB">
        <authorList>
            <consortium name="RefSeq"/>
        </authorList>
    </citation>
    <scope>IDENTIFICATION</scope>
</reference>
<dbReference type="VEuPathDB" id="VectorBase:BGLAX_028229"/>
<dbReference type="RefSeq" id="XP_055873685.1">
    <property type="nucleotide sequence ID" value="XM_056017710.1"/>
</dbReference>
<reference evidence="1" key="1">
    <citation type="submission" date="2020-05" db="UniProtKB">
        <authorList>
            <consortium name="EnsemblMetazoa"/>
        </authorList>
    </citation>
    <scope>IDENTIFICATION</scope>
    <source>
        <strain evidence="1">BB02</strain>
    </source>
</reference>
<dbReference type="EnsemblMetazoa" id="BGLB035402-RD">
    <property type="protein sequence ID" value="BGLB035402-PD"/>
    <property type="gene ID" value="BGLB035402"/>
</dbReference>
<dbReference type="AlphaFoldDB" id="A0A2C9LV94"/>
<evidence type="ECO:0000313" key="5">
    <source>
        <dbReference type="RefSeq" id="XP_055873686.1"/>
    </source>
</evidence>
<dbReference type="EnsemblMetazoa" id="BGLB035402-RB">
    <property type="protein sequence ID" value="BGLB035402-PB"/>
    <property type="gene ID" value="BGLB035402"/>
</dbReference>
<evidence type="ECO:0000313" key="1">
    <source>
        <dbReference type="EnsemblMetazoa" id="BGLB035402-PC"/>
    </source>
</evidence>
<dbReference type="OrthoDB" id="6062092at2759"/>
<dbReference type="EnsemblMetazoa" id="BGLB035402-RC">
    <property type="protein sequence ID" value="BGLB035402-PC"/>
    <property type="gene ID" value="BGLB035402"/>
</dbReference>
<dbReference type="KEGG" id="bgt:106069773"/>
<accession>A0A2C9LV94</accession>
<gene>
    <name evidence="1" type="primary">106069773</name>
    <name evidence="4 5 6" type="synonym">LOC106069773</name>
</gene>
<organism evidence="1 2">
    <name type="scientific">Biomphalaria glabrata</name>
    <name type="common">Bloodfluke planorb</name>
    <name type="synonym">Freshwater snail</name>
    <dbReference type="NCBI Taxonomy" id="6526"/>
    <lineage>
        <taxon>Eukaryota</taxon>
        <taxon>Metazoa</taxon>
        <taxon>Spiralia</taxon>
        <taxon>Lophotrochozoa</taxon>
        <taxon>Mollusca</taxon>
        <taxon>Gastropoda</taxon>
        <taxon>Heterobranchia</taxon>
        <taxon>Euthyneura</taxon>
        <taxon>Panpulmonata</taxon>
        <taxon>Hygrophila</taxon>
        <taxon>Lymnaeoidea</taxon>
        <taxon>Planorbidae</taxon>
        <taxon>Biomphalaria</taxon>
    </lineage>
</organism>
<sequence>MTSSLKNITVCKKQATLSKLIPVKGITKSHLPESYQDNKDIFNFLMALADLTVKITTSFTSPNRPETYPDTDVVYPFQDMWGSGKERVATGWVDQIKRYSEKENLDCRCPKCRSSETPSKVWGDVTIVTNTHNVFDRFEAEKSTCWLFYNDEAGPVTALKGRSMSYADMESGRSALVCSTCDMELLEKLSHALLLCEELKRKIEPAVSGIPIRPEESIIISHPHGCPKHFWFGKWKPKTENGKAWYATPICSGNDGAPLVILGEILKPSYWPYSGPSCK</sequence>
<dbReference type="VEuPathDB" id="VectorBase:BGLB035402"/>
<dbReference type="RefSeq" id="XP_055873688.1">
    <property type="nucleotide sequence ID" value="XM_056017713.1"/>
</dbReference>
<dbReference type="RefSeq" id="XP_055873686.1">
    <property type="nucleotide sequence ID" value="XM_056017711.1"/>
</dbReference>
<evidence type="ECO:0000313" key="2">
    <source>
        <dbReference type="Proteomes" id="UP000076420"/>
    </source>
</evidence>
<evidence type="ECO:0000313" key="6">
    <source>
        <dbReference type="RefSeq" id="XP_055873688.1"/>
    </source>
</evidence>